<gene>
    <name evidence="3" type="ORF">PHJA_002461200</name>
</gene>
<dbReference type="OrthoDB" id="428159at2759"/>
<dbReference type="Pfam" id="PF12624">
    <property type="entry name" value="VPS13_N"/>
    <property type="match status" value="1"/>
</dbReference>
<evidence type="ECO:0000256" key="1">
    <source>
        <dbReference type="ARBA" id="ARBA00022448"/>
    </source>
</evidence>
<evidence type="ECO:0000313" key="4">
    <source>
        <dbReference type="Proteomes" id="UP000653305"/>
    </source>
</evidence>
<comment type="caution">
    <text evidence="3">The sequence shown here is derived from an EMBL/GenBank/DDBJ whole genome shotgun (WGS) entry which is preliminary data.</text>
</comment>
<name>A0A830D4K6_9LAMI</name>
<reference evidence="3" key="1">
    <citation type="submission" date="2020-07" db="EMBL/GenBank/DDBJ databases">
        <title>Ethylene signaling mediates host invasion by parasitic plants.</title>
        <authorList>
            <person name="Yoshida S."/>
        </authorList>
    </citation>
    <scope>NUCLEOTIDE SEQUENCE</scope>
    <source>
        <strain evidence="3">Okayama</strain>
    </source>
</reference>
<dbReference type="EMBL" id="BMAC01000806">
    <property type="protein sequence ID" value="GFQ03174.1"/>
    <property type="molecule type" value="Genomic_DNA"/>
</dbReference>
<dbReference type="GO" id="GO:0045053">
    <property type="term" value="P:protein retention in Golgi apparatus"/>
    <property type="evidence" value="ECO:0007669"/>
    <property type="project" value="TreeGrafter"/>
</dbReference>
<proteinExistence type="predicted"/>
<feature type="domain" description="Chorein N-terminal" evidence="2">
    <location>
        <begin position="1"/>
        <end position="453"/>
    </location>
</feature>
<dbReference type="InterPro" id="IPR026847">
    <property type="entry name" value="VPS13"/>
</dbReference>
<evidence type="ECO:0000313" key="3">
    <source>
        <dbReference type="EMBL" id="GFQ03174.1"/>
    </source>
</evidence>
<protein>
    <submittedName>
        <fullName evidence="3">Putative vacuolar protein sorting-associated protein 13b</fullName>
    </submittedName>
</protein>
<keyword evidence="4" id="KW-1185">Reference proteome</keyword>
<accession>A0A830D4K6</accession>
<organism evidence="3 4">
    <name type="scientific">Phtheirospermum japonicum</name>
    <dbReference type="NCBI Taxonomy" id="374723"/>
    <lineage>
        <taxon>Eukaryota</taxon>
        <taxon>Viridiplantae</taxon>
        <taxon>Streptophyta</taxon>
        <taxon>Embryophyta</taxon>
        <taxon>Tracheophyta</taxon>
        <taxon>Spermatophyta</taxon>
        <taxon>Magnoliopsida</taxon>
        <taxon>eudicotyledons</taxon>
        <taxon>Gunneridae</taxon>
        <taxon>Pentapetalae</taxon>
        <taxon>asterids</taxon>
        <taxon>lamiids</taxon>
        <taxon>Lamiales</taxon>
        <taxon>Orobanchaceae</taxon>
        <taxon>Orobanchaceae incertae sedis</taxon>
        <taxon>Phtheirospermum</taxon>
    </lineage>
</organism>
<evidence type="ECO:0000259" key="2">
    <source>
        <dbReference type="Pfam" id="PF12624"/>
    </source>
</evidence>
<dbReference type="Proteomes" id="UP000653305">
    <property type="component" value="Unassembled WGS sequence"/>
</dbReference>
<dbReference type="PANTHER" id="PTHR16166:SF143">
    <property type="entry name" value="PROTEIN SORTING-ASSOCIATED PROTEIN, PUTATIVE (DUF1162)-RELATED"/>
    <property type="match status" value="1"/>
</dbReference>
<dbReference type="GO" id="GO:0006623">
    <property type="term" value="P:protein targeting to vacuole"/>
    <property type="evidence" value="ECO:0007669"/>
    <property type="project" value="TreeGrafter"/>
</dbReference>
<sequence>MFEGLVRQLILGYLGRYIKDIQKEQLKITLWNEEVLLENVELILEAFDYLRLPFAFRQGRVGKLSIKIPWKKLGWDPVIIILEDVYICVSQRDDKEWCTDAIERREYASKKAQLAAAELAKLSRRVCDNQTGKSFISYITAKILDSIQVSVRNVHVLYRDTLSATEEILFGLKFSSLTIMRQTSLGSSIANVGRSQVNKLIEVQGLELYCDILKKNDDSSTENGVSHMNMGMEKPEDNNYSSMLAPLNVAVSLSVKRSGKLLDDAPQYTINIELGCLETSMNEVQLQQILSLCDYMSLSRLREKYGRYRPSWGPLGKRLKGWQKAWWNYAQESVLSDVRRRLRKTSWKYFGERLNARRKYVNLYKVKLKCLRHDQVIKEDVQHELEKMEKETDIDDILNYRSVAERELEDFLVNSSTRYGSNGGNMDKLEEDDRPPSKPRGWLNWLSYGMLGAGGTDDSNQFSGVISDDVIKDIYEATKFHPAPVPIGDSAMMDDVYFSSLKLNISEIHTTLWSMMIYFAKPVKSAGEVLEKEEPSLNVKVDLYPSTSDLSSSVKVILGSIELCCDPEFVKNILDFLYVLRHLRSQQERILLSLNGIDDLNSRLLSKIDYVLSSRTKMILDINFLNTVINIPWEDVEAHNTSMQSSFSSVEKQFLGNPVLVIEVAAISFTSKSEIDSSTSLMGDRSHPLSRYVGFGPGSVVDTLEGFQLHDLYDHFEIQINDAQIRLMMPSSATIPFIEKFSASASLVSCVLPDEPILKELEVRVQVPSLIVRFSASIYGEIVGLISQLNILLPQSGSTASVELKSNGLKTSVNPWFSIDASLDMISLAVNLDESVADGCTLNFYGQKLGVWFDQRDFPKCWASVQACRITATSTKDDLRDHVLCSSGSMWGSESTNQNNMGVNLDSRNVHLGNGSSVVDGCIILHFEVLRTSPWLLQNYTLYATDLDIHCYPFIVGQLVGFLNKIAVLGESDIEGRNPDVESESSSRHDFELKHDDLLSEIGLYESTNISLDHFPFMESPMMSSAPFVNSNIGADSLVGTSINSELRLVNLSLGSITVHFHDSSCIVGTVVVPLAKLKLKEYADSLDIVCSTEGMVLSSSWWNHILNEFLWGPISSNLSPILNLHLKKRNTRSRNPQFEISLNIQQVSCMLTPEFLAMVIGYFSLPDWSSCANEQSDTMGFEDPSPIKFKFEIVGCNITTPANNDCSEFLKVNIKQLRIAYSENSDRSSVTMDIPSACCIDAGKFSERNHCLDLFGCDLSLSLLLLEKDVINPLNRCRNLILVASLSADVWVRIPCDSESDLASYPVCIMAMVNDCQLDIEEVRVITGFSALDHVIDQFSLVEEESKLFTSDVPHFLQSKKQMMDYTALLPKTSNVAYDEMRFCVKSLSLRLHQLKRDSTCSETIAEAEMHFVCSLSLMNGKPRFLDISFSSLALFSLLNCVVLAEFACSGSGSSALDITLSVSDTGENQVLVSFPCLDVWLHLLDWNDVIDVASSFTNQLPRRTSSASAEDMSSILVGDAKYAAVDTPNHVAQANISDTAVFSTFILEHVGLAVHFPGLVSRDTNNTFGMTHFHNDQPMDDYCSALSGNQSCFLSVSLQSRNIELVADGKTVKLTISSENLKGTLKLFTGDCAQTWPLFQLSKIYLEAEIFEYETENVHMKLSVRCDSLDLSLSNHILYLFHFSWFEESEQVPSRFNLRRMDLKVQLRKLSLLLTDWKMIPEGVLCYLGTKNTPNETLLK</sequence>
<dbReference type="PANTHER" id="PTHR16166">
    <property type="entry name" value="VACUOLAR PROTEIN SORTING-ASSOCIATED PROTEIN VPS13"/>
    <property type="match status" value="1"/>
</dbReference>
<dbReference type="InterPro" id="IPR026854">
    <property type="entry name" value="VPS13_N"/>
</dbReference>
<keyword evidence="1" id="KW-0813">Transport</keyword>